<dbReference type="CDD" id="cd17470">
    <property type="entry name" value="T3SS_Flik_C"/>
    <property type="match status" value="1"/>
</dbReference>
<feature type="region of interest" description="Disordered" evidence="1">
    <location>
        <begin position="119"/>
        <end position="141"/>
    </location>
</feature>
<dbReference type="Gene3D" id="3.30.750.140">
    <property type="match status" value="1"/>
</dbReference>
<dbReference type="InterPro" id="IPR038610">
    <property type="entry name" value="FliK-like_C_sf"/>
</dbReference>
<feature type="compositionally biased region" description="Polar residues" evidence="1">
    <location>
        <begin position="336"/>
        <end position="378"/>
    </location>
</feature>
<dbReference type="AlphaFoldDB" id="A0AA41W4T4"/>
<dbReference type="InterPro" id="IPR052563">
    <property type="entry name" value="FliK"/>
</dbReference>
<feature type="compositionally biased region" description="Basic and acidic residues" evidence="1">
    <location>
        <begin position="169"/>
        <end position="190"/>
    </location>
</feature>
<organism evidence="3 4">
    <name type="scientific">Echinimonas agarilytica</name>
    <dbReference type="NCBI Taxonomy" id="1215918"/>
    <lineage>
        <taxon>Bacteria</taxon>
        <taxon>Pseudomonadati</taxon>
        <taxon>Pseudomonadota</taxon>
        <taxon>Gammaproteobacteria</taxon>
        <taxon>Alteromonadales</taxon>
        <taxon>Echinimonadaceae</taxon>
        <taxon>Echinimonas</taxon>
    </lineage>
</organism>
<sequence length="683" mass="73802">MLPISSLNGSADASSAYRDASSENGDGGLFASLFNELDLSESEADGIVQMLQGEQAEQLDLSGLSPSESVNQLLNWLKQQQEQGNQLPLDAETMARAEDILGLIAEYDNEAPVISDETELAQDETQVEAKEEDSNRTAPSFIAKDNDTESMRQALASLIQQLKLSEAEAKAQKEDTVTDAESGRSFKESQSDQAKASSVWNDLQMTSAELKSQTNSIGGVEIGDAQNMLSDIPSKMALNTDGQIDENLLEQEELLPSAPKKASEILSPPTAKHDPLQQMFQRELAQLQPNDMAPVDEAVIEDELQIQSKVNGQQPVSERALADLKPIAVTAVESKASGQIDQQSTDDSSKPNMLTNKAESTQGEPGTSDQELAQNTAGKFNVKIGSSKEESQLAFSEKLAKEQLNIAQTRDSQTHSVSPTRAPVEGQAVPSESNPAALVINGKTETQLKTDLKQAEATKINDDAEQFDADLAADDGLADDAEQRQQPRHSAGNIFASVATGQTAPDSSISTGQFSTSISQAQQAVVNVAAAPQSMAAELAIVEEKMQLLQDKLAPILGQRLMMMMDKNIQTADIQLDPPELGSLMVRVQVQNDQAQVSFVAQNAQAKDAIEQAMPRLKEMLQQQEMELVNANVSYQQGDRGGRDQQQQGSHAQNSQQQVEQDIAQVSQPQQIMLKAGHVDFYA</sequence>
<feature type="region of interest" description="Disordered" evidence="1">
    <location>
        <begin position="1"/>
        <end position="24"/>
    </location>
</feature>
<keyword evidence="3" id="KW-0966">Cell projection</keyword>
<comment type="caution">
    <text evidence="3">The sequence shown here is derived from an EMBL/GenBank/DDBJ whole genome shotgun (WGS) entry which is preliminary data.</text>
</comment>
<feature type="compositionally biased region" description="Low complexity" evidence="1">
    <location>
        <begin position="644"/>
        <end position="658"/>
    </location>
</feature>
<dbReference type="InterPro" id="IPR021136">
    <property type="entry name" value="Flagellar_hook_control-like_C"/>
</dbReference>
<feature type="compositionally biased region" description="Low complexity" evidence="1">
    <location>
        <begin position="10"/>
        <end position="19"/>
    </location>
</feature>
<dbReference type="EMBL" id="JAMQGP010000002">
    <property type="protein sequence ID" value="MCM2678972.1"/>
    <property type="molecule type" value="Genomic_DNA"/>
</dbReference>
<name>A0AA41W4T4_9GAMM</name>
<dbReference type="RefSeq" id="WP_251260342.1">
    <property type="nucleotide sequence ID" value="NZ_JAMQGP010000002.1"/>
</dbReference>
<gene>
    <name evidence="3" type="ORF">NAF29_04685</name>
</gene>
<dbReference type="Proteomes" id="UP001165393">
    <property type="component" value="Unassembled WGS sequence"/>
</dbReference>
<evidence type="ECO:0000259" key="2">
    <source>
        <dbReference type="Pfam" id="PF02120"/>
    </source>
</evidence>
<feature type="region of interest" description="Disordered" evidence="1">
    <location>
        <begin position="332"/>
        <end position="381"/>
    </location>
</feature>
<feature type="region of interest" description="Disordered" evidence="1">
    <location>
        <begin position="406"/>
        <end position="435"/>
    </location>
</feature>
<feature type="region of interest" description="Disordered" evidence="1">
    <location>
        <begin position="636"/>
        <end position="663"/>
    </location>
</feature>
<keyword evidence="3" id="KW-0282">Flagellum</keyword>
<feature type="compositionally biased region" description="Polar residues" evidence="1">
    <location>
        <begin position="406"/>
        <end position="419"/>
    </location>
</feature>
<feature type="region of interest" description="Disordered" evidence="1">
    <location>
        <begin position="169"/>
        <end position="198"/>
    </location>
</feature>
<dbReference type="PANTHER" id="PTHR37533:SF2">
    <property type="entry name" value="FLAGELLAR HOOK-LENGTH CONTROL PROTEIN"/>
    <property type="match status" value="1"/>
</dbReference>
<dbReference type="PANTHER" id="PTHR37533">
    <property type="entry name" value="FLAGELLAR HOOK-LENGTH CONTROL PROTEIN"/>
    <property type="match status" value="1"/>
</dbReference>
<evidence type="ECO:0000256" key="1">
    <source>
        <dbReference type="SAM" id="MobiDB-lite"/>
    </source>
</evidence>
<evidence type="ECO:0000313" key="3">
    <source>
        <dbReference type="EMBL" id="MCM2678972.1"/>
    </source>
</evidence>
<dbReference type="Pfam" id="PF02120">
    <property type="entry name" value="Flg_hook"/>
    <property type="match status" value="1"/>
</dbReference>
<feature type="domain" description="Flagellar hook-length control protein-like C-terminal" evidence="2">
    <location>
        <begin position="559"/>
        <end position="640"/>
    </location>
</feature>
<feature type="region of interest" description="Disordered" evidence="1">
    <location>
        <begin position="245"/>
        <end position="283"/>
    </location>
</feature>
<reference evidence="3 4" key="1">
    <citation type="journal article" date="2013" name="Antonie Van Leeuwenhoek">
        <title>Echinimonas agarilytica gen. nov., sp. nov., a new gammaproteobacterium isolated from the sea urchin Strongylocentrotus intermedius.</title>
        <authorList>
            <person name="Nedashkovskaya O.I."/>
            <person name="Stenkova A.M."/>
            <person name="Zhukova N.V."/>
            <person name="Van Trappen S."/>
            <person name="Lee J.S."/>
            <person name="Kim S.B."/>
        </authorList>
    </citation>
    <scope>NUCLEOTIDE SEQUENCE [LARGE SCALE GENOMIC DNA]</scope>
    <source>
        <strain evidence="3 4">KMM 6351</strain>
    </source>
</reference>
<protein>
    <submittedName>
        <fullName evidence="3">Flagellar hook-length control protein FliK</fullName>
    </submittedName>
</protein>
<keyword evidence="3" id="KW-0969">Cilium</keyword>
<evidence type="ECO:0000313" key="4">
    <source>
        <dbReference type="Proteomes" id="UP001165393"/>
    </source>
</evidence>
<accession>A0AA41W4T4</accession>
<proteinExistence type="predicted"/>
<keyword evidence="4" id="KW-1185">Reference proteome</keyword>